<dbReference type="EMBL" id="LT629792">
    <property type="protein sequence ID" value="SDT91030.1"/>
    <property type="molecule type" value="Genomic_DNA"/>
</dbReference>
<reference evidence="2 3" key="1">
    <citation type="submission" date="2016-10" db="EMBL/GenBank/DDBJ databases">
        <authorList>
            <person name="Varghese N."/>
            <person name="Submissions S."/>
        </authorList>
    </citation>
    <scope>NUCLEOTIDE SEQUENCE [LARGE SCALE GENOMIC DNA]</scope>
    <source>
        <strain evidence="2 3">DSM 9169</strain>
    </source>
</reference>
<dbReference type="InterPro" id="IPR036779">
    <property type="entry name" value="LysM_dom_sf"/>
</dbReference>
<evidence type="ECO:0000313" key="3">
    <source>
        <dbReference type="Proteomes" id="UP000198976"/>
    </source>
</evidence>
<accession>A0ABY0V6P8</accession>
<evidence type="ECO:0000313" key="2">
    <source>
        <dbReference type="EMBL" id="SDT91030.1"/>
    </source>
</evidence>
<dbReference type="Proteomes" id="UP000198976">
    <property type="component" value="Chromosome I"/>
</dbReference>
<dbReference type="RefSeq" id="WP_070725911.1">
    <property type="nucleotide sequence ID" value="NZ_LT629792.1"/>
</dbReference>
<sequence>MSAAILGAARTEHSTTRHAANLHVVDTGELATVRDISTAPSLQRKRARLLEEDPAIRRHPVFARHREAATPRLTLRSVVCTLSTLAAATTLSVGAGLYFQPDDYSGPTVAHSVTNGESVWSLAQAVDTSRPLEQVVVDIERLNDIDGPLQVGQRLQIPAE</sequence>
<dbReference type="InterPro" id="IPR018392">
    <property type="entry name" value="LysM"/>
</dbReference>
<proteinExistence type="predicted"/>
<gene>
    <name evidence="2" type="ORF">SAMN04489714_0805</name>
</gene>
<organism evidence="2 3">
    <name type="scientific">Schaalia radingae</name>
    <dbReference type="NCBI Taxonomy" id="131110"/>
    <lineage>
        <taxon>Bacteria</taxon>
        <taxon>Bacillati</taxon>
        <taxon>Actinomycetota</taxon>
        <taxon>Actinomycetes</taxon>
        <taxon>Actinomycetales</taxon>
        <taxon>Actinomycetaceae</taxon>
        <taxon>Schaalia</taxon>
    </lineage>
</organism>
<evidence type="ECO:0000259" key="1">
    <source>
        <dbReference type="Pfam" id="PF01476"/>
    </source>
</evidence>
<dbReference type="Pfam" id="PF01476">
    <property type="entry name" value="LysM"/>
    <property type="match status" value="1"/>
</dbReference>
<protein>
    <recommendedName>
        <fullName evidence="1">LysM domain-containing protein</fullName>
    </recommendedName>
</protein>
<dbReference type="Gene3D" id="3.10.350.10">
    <property type="entry name" value="LysM domain"/>
    <property type="match status" value="1"/>
</dbReference>
<name>A0ABY0V6P8_9ACTO</name>
<keyword evidence="3" id="KW-1185">Reference proteome</keyword>
<feature type="domain" description="LysM" evidence="1">
    <location>
        <begin position="111"/>
        <end position="158"/>
    </location>
</feature>